<dbReference type="Proteomes" id="UP000176705">
    <property type="component" value="Unassembled WGS sequence"/>
</dbReference>
<dbReference type="AlphaFoldDB" id="A0A1G2LCY2"/>
<evidence type="ECO:0000313" key="2">
    <source>
        <dbReference type="EMBL" id="OHA09460.1"/>
    </source>
</evidence>
<dbReference type="STRING" id="1802280.A3B37_02035"/>
<reference evidence="2 3" key="1">
    <citation type="journal article" date="2016" name="Nat. Commun.">
        <title>Thousands of microbial genomes shed light on interconnected biogeochemical processes in an aquifer system.</title>
        <authorList>
            <person name="Anantharaman K."/>
            <person name="Brown C.T."/>
            <person name="Hug L.A."/>
            <person name="Sharon I."/>
            <person name="Castelle C.J."/>
            <person name="Probst A.J."/>
            <person name="Thomas B.C."/>
            <person name="Singh A."/>
            <person name="Wilkins M.J."/>
            <person name="Karaoz U."/>
            <person name="Brodie E.L."/>
            <person name="Williams K.H."/>
            <person name="Hubbard S.S."/>
            <person name="Banfield J.F."/>
        </authorList>
    </citation>
    <scope>NUCLEOTIDE SEQUENCE [LARGE SCALE GENOMIC DNA]</scope>
</reference>
<keyword evidence="1" id="KW-0472">Membrane</keyword>
<evidence type="ECO:0000313" key="3">
    <source>
        <dbReference type="Proteomes" id="UP000176705"/>
    </source>
</evidence>
<protein>
    <submittedName>
        <fullName evidence="2">Uncharacterized protein</fullName>
    </submittedName>
</protein>
<name>A0A1G2LCY2_9BACT</name>
<keyword evidence="1" id="KW-0812">Transmembrane</keyword>
<sequence length="308" mass="32918">MEAQAQQENKESGRLVPISVLAAAFIIAVSVWAAFGSSREREAPAPTRGSAGERGAADLGEGEVLPSEGAELPAVWGNLGARMVSVGVIDAKKFESVYANRGGFDAEGRSLLYGSGNGNLKITSKNSGVLLNLLWALGLGNKNPILEQGPMRDPQYGGADRFASTGGWTLAAGEAMDHYSRHPLLVLTPEQQATVERAAKGIYRPCCNNPTHFPDCNHGMAMLGLLELMASQGVPEAEMYRAALQVNAYWFPDTYLAIAEYLESKGTSWSNADPKEILGYDYSSASGYRRILSEITPQERRGGGSCGI</sequence>
<evidence type="ECO:0000256" key="1">
    <source>
        <dbReference type="SAM" id="Phobius"/>
    </source>
</evidence>
<organism evidence="2 3">
    <name type="scientific">Candidatus Sungbacteria bacterium RIFCSPLOWO2_01_FULL_59_16</name>
    <dbReference type="NCBI Taxonomy" id="1802280"/>
    <lineage>
        <taxon>Bacteria</taxon>
        <taxon>Candidatus Sungiibacteriota</taxon>
    </lineage>
</organism>
<feature type="transmembrane region" description="Helical" evidence="1">
    <location>
        <begin position="15"/>
        <end position="35"/>
    </location>
</feature>
<dbReference type="EMBL" id="MHQS01000002">
    <property type="protein sequence ID" value="OHA09460.1"/>
    <property type="molecule type" value="Genomic_DNA"/>
</dbReference>
<accession>A0A1G2LCY2</accession>
<proteinExistence type="predicted"/>
<keyword evidence="1" id="KW-1133">Transmembrane helix</keyword>
<comment type="caution">
    <text evidence="2">The sequence shown here is derived from an EMBL/GenBank/DDBJ whole genome shotgun (WGS) entry which is preliminary data.</text>
</comment>
<gene>
    <name evidence="2" type="ORF">A3B37_02035</name>
</gene>